<evidence type="ECO:0000313" key="3">
    <source>
        <dbReference type="Proteomes" id="UP000187891"/>
    </source>
</evidence>
<organism evidence="2 3">
    <name type="scientific">Agrobacterium rosae</name>
    <dbReference type="NCBI Taxonomy" id="1972867"/>
    <lineage>
        <taxon>Bacteria</taxon>
        <taxon>Pseudomonadati</taxon>
        <taxon>Pseudomonadota</taxon>
        <taxon>Alphaproteobacteria</taxon>
        <taxon>Hyphomicrobiales</taxon>
        <taxon>Rhizobiaceae</taxon>
        <taxon>Rhizobium/Agrobacterium group</taxon>
        <taxon>Agrobacterium</taxon>
    </lineage>
</organism>
<feature type="region of interest" description="Disordered" evidence="1">
    <location>
        <begin position="430"/>
        <end position="455"/>
    </location>
</feature>
<reference evidence="3" key="1">
    <citation type="submission" date="2016-10" db="EMBL/GenBank/DDBJ databases">
        <authorList>
            <person name="Wibberg D."/>
        </authorList>
    </citation>
    <scope>NUCLEOTIDE SEQUENCE [LARGE SCALE GENOMIC DNA]</scope>
</reference>
<dbReference type="AlphaFoldDB" id="A0A1R3TGT6"/>
<proteinExistence type="predicted"/>
<accession>A0A1R3TGT6</accession>
<protein>
    <submittedName>
        <fullName evidence="2">Uncharacterized protein</fullName>
    </submittedName>
</protein>
<evidence type="ECO:0000256" key="1">
    <source>
        <dbReference type="SAM" id="MobiDB-lite"/>
    </source>
</evidence>
<dbReference type="RefSeq" id="WP_077117437.1">
    <property type="nucleotide sequence ID" value="NZ_FMUE01000001.1"/>
</dbReference>
<name>A0A1R3TGT6_9HYPH</name>
<dbReference type="STRING" id="1907666.DSM25559_0377"/>
<sequence>MSDKRHDPDWTSPKTGHHWRDDDLMLAVAWLKSLVPRNDIERRLEAAKRHLATARQLQKNGERSPLFDESDTIAWYILQAETFATDRTFFAPEGIMRAVPYLTRIGKELPAMLSVKGAEERAARMMTSDRRQPDGPLFELLVGLAWKRNGWKDVEFLPEKKGISRTPDLLASKPRTTWAVECKRMVPSTYAKSERAIGMKLAEPVHAMFLDRYKSFVVEVVYNVELANVPENYLVNTVDRALTRRISYGWNDNISRGVVRPVDWNLTRRVLAKDYVYYGGSRMIELLAGRYEHDADYSMTAKWRPRTDRPEYADAVYQASVVVWGCVAAEATKRRAAHFRRVLANAEGQLPSDIPSAIHIGIESYSGNFVDYYRHIQNRSEARSFQPTASRLRWVYANHFVPEDTTRQDETWALTETMVPYRVGKHGTKSPIPGHMLVSPEGDTDPWSHWSRPSG</sequence>
<dbReference type="EMBL" id="FMUE01000001">
    <property type="protein sequence ID" value="SCX03982.1"/>
    <property type="molecule type" value="Genomic_DNA"/>
</dbReference>
<gene>
    <name evidence="2" type="ORF">DSM25559_0377</name>
</gene>
<dbReference type="Proteomes" id="UP000187891">
    <property type="component" value="Unassembled WGS sequence"/>
</dbReference>
<evidence type="ECO:0000313" key="2">
    <source>
        <dbReference type="EMBL" id="SCX03982.1"/>
    </source>
</evidence>